<proteinExistence type="predicted"/>
<name>A0A4S8L6A1_DENBC</name>
<dbReference type="Proteomes" id="UP000297245">
    <property type="component" value="Unassembled WGS sequence"/>
</dbReference>
<sequence length="106" mass="11933">MVLVVEVGENAEVFEVLDDVRVWLFVQDSFGFEKVSKSFKCIDGGDQRSSKEYQSSFETHFGTSLWTCEVEKKREAERNSSSTVFLGIVYFLILLSVQAPSHGSAI</sequence>
<evidence type="ECO:0000313" key="2">
    <source>
        <dbReference type="EMBL" id="THU84162.1"/>
    </source>
</evidence>
<reference evidence="2 3" key="1">
    <citation type="journal article" date="2019" name="Nat. Ecol. Evol.">
        <title>Megaphylogeny resolves global patterns of mushroom evolution.</title>
        <authorList>
            <person name="Varga T."/>
            <person name="Krizsan K."/>
            <person name="Foldi C."/>
            <person name="Dima B."/>
            <person name="Sanchez-Garcia M."/>
            <person name="Sanchez-Ramirez S."/>
            <person name="Szollosi G.J."/>
            <person name="Szarkandi J.G."/>
            <person name="Papp V."/>
            <person name="Albert L."/>
            <person name="Andreopoulos W."/>
            <person name="Angelini C."/>
            <person name="Antonin V."/>
            <person name="Barry K.W."/>
            <person name="Bougher N.L."/>
            <person name="Buchanan P."/>
            <person name="Buyck B."/>
            <person name="Bense V."/>
            <person name="Catcheside P."/>
            <person name="Chovatia M."/>
            <person name="Cooper J."/>
            <person name="Damon W."/>
            <person name="Desjardin D."/>
            <person name="Finy P."/>
            <person name="Geml J."/>
            <person name="Haridas S."/>
            <person name="Hughes K."/>
            <person name="Justo A."/>
            <person name="Karasinski D."/>
            <person name="Kautmanova I."/>
            <person name="Kiss B."/>
            <person name="Kocsube S."/>
            <person name="Kotiranta H."/>
            <person name="LaButti K.M."/>
            <person name="Lechner B.E."/>
            <person name="Liimatainen K."/>
            <person name="Lipzen A."/>
            <person name="Lukacs Z."/>
            <person name="Mihaltcheva S."/>
            <person name="Morgado L.N."/>
            <person name="Niskanen T."/>
            <person name="Noordeloos M.E."/>
            <person name="Ohm R.A."/>
            <person name="Ortiz-Santana B."/>
            <person name="Ovrebo C."/>
            <person name="Racz N."/>
            <person name="Riley R."/>
            <person name="Savchenko A."/>
            <person name="Shiryaev A."/>
            <person name="Soop K."/>
            <person name="Spirin V."/>
            <person name="Szebenyi C."/>
            <person name="Tomsovsky M."/>
            <person name="Tulloss R.E."/>
            <person name="Uehling J."/>
            <person name="Grigoriev I.V."/>
            <person name="Vagvolgyi C."/>
            <person name="Papp T."/>
            <person name="Martin F.M."/>
            <person name="Miettinen O."/>
            <person name="Hibbett D.S."/>
            <person name="Nagy L.G."/>
        </authorList>
    </citation>
    <scope>NUCLEOTIDE SEQUENCE [LARGE SCALE GENOMIC DNA]</scope>
    <source>
        <strain evidence="2 3">CBS 962.96</strain>
    </source>
</reference>
<keyword evidence="1" id="KW-0472">Membrane</keyword>
<keyword evidence="3" id="KW-1185">Reference proteome</keyword>
<protein>
    <submittedName>
        <fullName evidence="2">Uncharacterized protein</fullName>
    </submittedName>
</protein>
<keyword evidence="1" id="KW-1133">Transmembrane helix</keyword>
<organism evidence="2 3">
    <name type="scientific">Dendrothele bispora (strain CBS 962.96)</name>
    <dbReference type="NCBI Taxonomy" id="1314807"/>
    <lineage>
        <taxon>Eukaryota</taxon>
        <taxon>Fungi</taxon>
        <taxon>Dikarya</taxon>
        <taxon>Basidiomycota</taxon>
        <taxon>Agaricomycotina</taxon>
        <taxon>Agaricomycetes</taxon>
        <taxon>Agaricomycetidae</taxon>
        <taxon>Agaricales</taxon>
        <taxon>Agaricales incertae sedis</taxon>
        <taxon>Dendrothele</taxon>
    </lineage>
</organism>
<keyword evidence="1" id="KW-0812">Transmembrane</keyword>
<gene>
    <name evidence="2" type="ORF">K435DRAFT_806939</name>
</gene>
<accession>A0A4S8L6A1</accession>
<dbReference type="EMBL" id="ML179618">
    <property type="protein sequence ID" value="THU84162.1"/>
    <property type="molecule type" value="Genomic_DNA"/>
</dbReference>
<feature type="transmembrane region" description="Helical" evidence="1">
    <location>
        <begin position="82"/>
        <end position="99"/>
    </location>
</feature>
<dbReference type="AlphaFoldDB" id="A0A4S8L6A1"/>
<evidence type="ECO:0000313" key="3">
    <source>
        <dbReference type="Proteomes" id="UP000297245"/>
    </source>
</evidence>
<evidence type="ECO:0000256" key="1">
    <source>
        <dbReference type="SAM" id="Phobius"/>
    </source>
</evidence>